<sequence length="109" mass="11921">LKKTSETVGETASDNTISVSGETFVAPVSTDSQVTVGEINEQVEDDQVMTEQSKDNDFKQVDVLDTNSSSHVVSENKKTVISEQVNNYQTVDVSSHNVQDTEEYGNVSF</sequence>
<dbReference type="EMBL" id="HACG01014870">
    <property type="protein sequence ID" value="CEK61735.1"/>
    <property type="molecule type" value="Transcribed_RNA"/>
</dbReference>
<name>A0A0B6Z206_9EUPU</name>
<accession>A0A0B6Z206</accession>
<feature type="non-terminal residue" evidence="1">
    <location>
        <position position="1"/>
    </location>
</feature>
<reference evidence="1" key="1">
    <citation type="submission" date="2014-12" db="EMBL/GenBank/DDBJ databases">
        <title>Insight into the proteome of Arion vulgaris.</title>
        <authorList>
            <person name="Aradska J."/>
            <person name="Bulat T."/>
            <person name="Smidak R."/>
            <person name="Sarate P."/>
            <person name="Gangsoo J."/>
            <person name="Sialana F."/>
            <person name="Bilban M."/>
            <person name="Lubec G."/>
        </authorList>
    </citation>
    <scope>NUCLEOTIDE SEQUENCE</scope>
    <source>
        <tissue evidence="1">Skin</tissue>
    </source>
</reference>
<gene>
    <name evidence="1" type="primary">ORF43087</name>
</gene>
<proteinExistence type="predicted"/>
<feature type="non-terminal residue" evidence="1">
    <location>
        <position position="109"/>
    </location>
</feature>
<protein>
    <submittedName>
        <fullName evidence="1">Uncharacterized protein</fullName>
    </submittedName>
</protein>
<organism evidence="1">
    <name type="scientific">Arion vulgaris</name>
    <dbReference type="NCBI Taxonomy" id="1028688"/>
    <lineage>
        <taxon>Eukaryota</taxon>
        <taxon>Metazoa</taxon>
        <taxon>Spiralia</taxon>
        <taxon>Lophotrochozoa</taxon>
        <taxon>Mollusca</taxon>
        <taxon>Gastropoda</taxon>
        <taxon>Heterobranchia</taxon>
        <taxon>Euthyneura</taxon>
        <taxon>Panpulmonata</taxon>
        <taxon>Eupulmonata</taxon>
        <taxon>Stylommatophora</taxon>
        <taxon>Helicina</taxon>
        <taxon>Arionoidea</taxon>
        <taxon>Arionidae</taxon>
        <taxon>Arion</taxon>
    </lineage>
</organism>
<dbReference type="AlphaFoldDB" id="A0A0B6Z206"/>
<evidence type="ECO:0000313" key="1">
    <source>
        <dbReference type="EMBL" id="CEK61735.1"/>
    </source>
</evidence>